<dbReference type="EMBL" id="FONR01000010">
    <property type="protein sequence ID" value="SFF65045.1"/>
    <property type="molecule type" value="Genomic_DNA"/>
</dbReference>
<dbReference type="Proteomes" id="UP000181942">
    <property type="component" value="Unassembled WGS sequence"/>
</dbReference>
<organism evidence="2 3">
    <name type="scientific">Streptomyces mirabilis</name>
    <dbReference type="NCBI Taxonomy" id="68239"/>
    <lineage>
        <taxon>Bacteria</taxon>
        <taxon>Bacillati</taxon>
        <taxon>Actinomycetota</taxon>
        <taxon>Actinomycetes</taxon>
        <taxon>Kitasatosporales</taxon>
        <taxon>Streptomycetaceae</taxon>
        <taxon>Streptomyces</taxon>
    </lineage>
</organism>
<evidence type="ECO:0000313" key="3">
    <source>
        <dbReference type="Proteomes" id="UP000181942"/>
    </source>
</evidence>
<reference evidence="2 3" key="1">
    <citation type="submission" date="2016-10" db="EMBL/GenBank/DDBJ databases">
        <authorList>
            <person name="de Groot N.N."/>
        </authorList>
    </citation>
    <scope>NUCLEOTIDE SEQUENCE [LARGE SCALE GENOMIC DNA]</scope>
    <source>
        <strain evidence="2 3">OK461</strain>
    </source>
</reference>
<gene>
    <name evidence="2" type="ORF">SAMN02787118_11052</name>
</gene>
<feature type="signal peptide" evidence="1">
    <location>
        <begin position="1"/>
        <end position="29"/>
    </location>
</feature>
<proteinExistence type="predicted"/>
<evidence type="ECO:0000313" key="2">
    <source>
        <dbReference type="EMBL" id="SFF65045.1"/>
    </source>
</evidence>
<feature type="chain" id="PRO_5010216850" evidence="1">
    <location>
        <begin position="30"/>
        <end position="137"/>
    </location>
</feature>
<dbReference type="AlphaFoldDB" id="A0A1I2KDB4"/>
<keyword evidence="1" id="KW-0732">Signal</keyword>
<accession>A0A1I2KDB4</accession>
<evidence type="ECO:0000256" key="1">
    <source>
        <dbReference type="SAM" id="SignalP"/>
    </source>
</evidence>
<name>A0A1I2KDB4_9ACTN</name>
<dbReference type="RefSeq" id="WP_143138262.1">
    <property type="nucleotide sequence ID" value="NZ_FONR01000010.1"/>
</dbReference>
<sequence length="137" mass="14536">MNRHIMARVGVAVTATGLALALGTGTSFAGGNYVGSFKKNGKSVATVVFEPRNSSGGPQFTDVIDSAKDGHSIRAVTYDATTGKRRNTCETSSVKDCEISPRIAKGHKVRVKVYWVKDKAATYLGTVMTDKGKLPVV</sequence>
<protein>
    <submittedName>
        <fullName evidence="2">Uncharacterized protein</fullName>
    </submittedName>
</protein>